<dbReference type="InterPro" id="IPR013655">
    <property type="entry name" value="PAS_fold_3"/>
</dbReference>
<proteinExistence type="predicted"/>
<evidence type="ECO:0000259" key="17">
    <source>
        <dbReference type="PROSITE" id="PS50113"/>
    </source>
</evidence>
<dbReference type="SUPFAM" id="SSF55781">
    <property type="entry name" value="GAF domain-like"/>
    <property type="match status" value="1"/>
</dbReference>
<evidence type="ECO:0000256" key="9">
    <source>
        <dbReference type="ARBA" id="ARBA00023012"/>
    </source>
</evidence>
<dbReference type="Gene3D" id="3.30.450.20">
    <property type="entry name" value="PAS domain"/>
    <property type="match status" value="4"/>
</dbReference>
<dbReference type="Gene3D" id="3.40.50.2300">
    <property type="match status" value="1"/>
</dbReference>
<dbReference type="NCBIfam" id="TIGR00229">
    <property type="entry name" value="sensory_box"/>
    <property type="match status" value="4"/>
</dbReference>
<evidence type="ECO:0000313" key="19">
    <source>
        <dbReference type="Proteomes" id="UP000031623"/>
    </source>
</evidence>
<dbReference type="PROSITE" id="PS50110">
    <property type="entry name" value="RESPONSE_REGULATORY"/>
    <property type="match status" value="1"/>
</dbReference>
<evidence type="ECO:0000256" key="2">
    <source>
        <dbReference type="ARBA" id="ARBA00004370"/>
    </source>
</evidence>
<dbReference type="OrthoDB" id="9792854at2"/>
<dbReference type="FunFam" id="3.30.565.10:FF:000010">
    <property type="entry name" value="Sensor histidine kinase RcsC"/>
    <property type="match status" value="1"/>
</dbReference>
<keyword evidence="6" id="KW-0547">Nucleotide-binding</keyword>
<comment type="catalytic activity">
    <reaction evidence="1">
        <text>ATP + protein L-histidine = ADP + protein N-phospho-L-histidine.</text>
        <dbReference type="EC" id="2.7.13.3"/>
    </reaction>
</comment>
<dbReference type="PROSITE" id="PS50113">
    <property type="entry name" value="PAC"/>
    <property type="match status" value="4"/>
</dbReference>
<dbReference type="GO" id="GO:0000155">
    <property type="term" value="F:phosphorelay sensor kinase activity"/>
    <property type="evidence" value="ECO:0007669"/>
    <property type="project" value="InterPro"/>
</dbReference>
<dbReference type="InterPro" id="IPR001610">
    <property type="entry name" value="PAC"/>
</dbReference>
<feature type="domain" description="PAS" evidence="16">
    <location>
        <begin position="658"/>
        <end position="702"/>
    </location>
</feature>
<evidence type="ECO:0000256" key="10">
    <source>
        <dbReference type="ARBA" id="ARBA00023136"/>
    </source>
</evidence>
<dbReference type="EC" id="2.7.13.3" evidence="3"/>
<dbReference type="PANTHER" id="PTHR43047">
    <property type="entry name" value="TWO-COMPONENT HISTIDINE PROTEIN KINASE"/>
    <property type="match status" value="1"/>
</dbReference>
<dbReference type="InterPro" id="IPR003018">
    <property type="entry name" value="GAF"/>
</dbReference>
<dbReference type="PANTHER" id="PTHR43047:SF72">
    <property type="entry name" value="OSMOSENSING HISTIDINE PROTEIN KINASE SLN1"/>
    <property type="match status" value="1"/>
</dbReference>
<dbReference type="CDD" id="cd00130">
    <property type="entry name" value="PAS"/>
    <property type="match status" value="4"/>
</dbReference>
<dbReference type="SMART" id="SM00388">
    <property type="entry name" value="HisKA"/>
    <property type="match status" value="1"/>
</dbReference>
<dbReference type="GO" id="GO:0005886">
    <property type="term" value="C:plasma membrane"/>
    <property type="evidence" value="ECO:0007669"/>
    <property type="project" value="TreeGrafter"/>
</dbReference>
<dbReference type="EMBL" id="AP014633">
    <property type="protein sequence ID" value="BAP55071.1"/>
    <property type="molecule type" value="Genomic_DNA"/>
</dbReference>
<evidence type="ECO:0000256" key="5">
    <source>
        <dbReference type="ARBA" id="ARBA00022679"/>
    </source>
</evidence>
<dbReference type="SMART" id="SM00091">
    <property type="entry name" value="PAS"/>
    <property type="match status" value="4"/>
</dbReference>
<dbReference type="GO" id="GO:0005524">
    <property type="term" value="F:ATP binding"/>
    <property type="evidence" value="ECO:0007669"/>
    <property type="project" value="UniProtKB-KW"/>
</dbReference>
<feature type="domain" description="PAC" evidence="17">
    <location>
        <begin position="732"/>
        <end position="782"/>
    </location>
</feature>
<gene>
    <name evidence="18" type="ORF">THII_0774</name>
</gene>
<evidence type="ECO:0000256" key="12">
    <source>
        <dbReference type="PROSITE-ProRule" id="PRU00169"/>
    </source>
</evidence>
<keyword evidence="9" id="KW-0902">Two-component regulatory system</keyword>
<keyword evidence="5" id="KW-0808">Transferase</keyword>
<feature type="domain" description="PAS" evidence="16">
    <location>
        <begin position="529"/>
        <end position="582"/>
    </location>
</feature>
<evidence type="ECO:0000256" key="4">
    <source>
        <dbReference type="ARBA" id="ARBA00022553"/>
    </source>
</evidence>
<dbReference type="Gene3D" id="3.30.450.40">
    <property type="match status" value="1"/>
</dbReference>
<dbReference type="KEGG" id="tig:THII_0774"/>
<evidence type="ECO:0000256" key="3">
    <source>
        <dbReference type="ARBA" id="ARBA00012438"/>
    </source>
</evidence>
<dbReference type="InterPro" id="IPR029016">
    <property type="entry name" value="GAF-like_dom_sf"/>
</dbReference>
<keyword evidence="4 12" id="KW-0597">Phosphoprotein</keyword>
<evidence type="ECO:0000256" key="1">
    <source>
        <dbReference type="ARBA" id="ARBA00000085"/>
    </source>
</evidence>
<evidence type="ECO:0000259" key="16">
    <source>
        <dbReference type="PROSITE" id="PS50112"/>
    </source>
</evidence>
<dbReference type="InterPro" id="IPR004358">
    <property type="entry name" value="Sig_transdc_His_kin-like_C"/>
</dbReference>
<dbReference type="PROSITE" id="PS50109">
    <property type="entry name" value="HIS_KIN"/>
    <property type="match status" value="1"/>
</dbReference>
<dbReference type="SUPFAM" id="SSF55874">
    <property type="entry name" value="ATPase domain of HSP90 chaperone/DNA topoisomerase II/histidine kinase"/>
    <property type="match status" value="1"/>
</dbReference>
<dbReference type="Gene3D" id="3.30.565.10">
    <property type="entry name" value="Histidine kinase-like ATPase, C-terminal domain"/>
    <property type="match status" value="1"/>
</dbReference>
<accession>A0A090BUG6</accession>
<comment type="subcellular location">
    <subcellularLocation>
        <location evidence="2">Membrane</location>
    </subcellularLocation>
</comment>
<keyword evidence="7 18" id="KW-0418">Kinase</keyword>
<dbReference type="InterPro" id="IPR036097">
    <property type="entry name" value="HisK_dim/P_sf"/>
</dbReference>
<keyword evidence="8" id="KW-0067">ATP-binding</keyword>
<dbReference type="Proteomes" id="UP000031623">
    <property type="component" value="Chromosome"/>
</dbReference>
<dbReference type="FunFam" id="1.10.287.130:FF:000038">
    <property type="entry name" value="Sensory transduction histidine kinase"/>
    <property type="match status" value="1"/>
</dbReference>
<dbReference type="Pfam" id="PF00072">
    <property type="entry name" value="Response_reg"/>
    <property type="match status" value="1"/>
</dbReference>
<dbReference type="InterPro" id="IPR013656">
    <property type="entry name" value="PAS_4"/>
</dbReference>
<dbReference type="CDD" id="cd16922">
    <property type="entry name" value="HATPase_EvgS-ArcB-TorS-like"/>
    <property type="match status" value="1"/>
</dbReference>
<feature type="domain" description="Histidine kinase" evidence="14">
    <location>
        <begin position="927"/>
        <end position="1148"/>
    </location>
</feature>
<feature type="domain" description="PAS" evidence="16">
    <location>
        <begin position="783"/>
        <end position="854"/>
    </location>
</feature>
<keyword evidence="13" id="KW-1133">Transmembrane helix</keyword>
<evidence type="ECO:0000256" key="11">
    <source>
        <dbReference type="ARBA" id="ARBA00023306"/>
    </source>
</evidence>
<dbReference type="InterPro" id="IPR003594">
    <property type="entry name" value="HATPase_dom"/>
</dbReference>
<dbReference type="Pfam" id="PF13426">
    <property type="entry name" value="PAS_9"/>
    <property type="match status" value="2"/>
</dbReference>
<keyword evidence="10 13" id="KW-0472">Membrane</keyword>
<feature type="domain" description="PAC" evidence="17">
    <location>
        <begin position="607"/>
        <end position="657"/>
    </location>
</feature>
<feature type="transmembrane region" description="Helical" evidence="13">
    <location>
        <begin position="184"/>
        <end position="210"/>
    </location>
</feature>
<feature type="transmembrane region" description="Helical" evidence="13">
    <location>
        <begin position="15"/>
        <end position="37"/>
    </location>
</feature>
<evidence type="ECO:0000259" key="14">
    <source>
        <dbReference type="PROSITE" id="PS50109"/>
    </source>
</evidence>
<dbReference type="PROSITE" id="PS50112">
    <property type="entry name" value="PAS"/>
    <property type="match status" value="3"/>
</dbReference>
<dbReference type="HOGENOM" id="CLU_254604_0_0_6"/>
<dbReference type="Pfam" id="PF13185">
    <property type="entry name" value="GAF_2"/>
    <property type="match status" value="1"/>
</dbReference>
<keyword evidence="11" id="KW-0131">Cell cycle</keyword>
<feature type="modified residue" description="4-aspartylphosphate" evidence="12">
    <location>
        <position position="1222"/>
    </location>
</feature>
<dbReference type="SUPFAM" id="SSF55785">
    <property type="entry name" value="PYP-like sensor domain (PAS domain)"/>
    <property type="match status" value="4"/>
</dbReference>
<name>A0A090BUG6_9GAMM</name>
<dbReference type="InterPro" id="IPR035965">
    <property type="entry name" value="PAS-like_dom_sf"/>
</dbReference>
<feature type="domain" description="Response regulatory" evidence="15">
    <location>
        <begin position="1173"/>
        <end position="1286"/>
    </location>
</feature>
<dbReference type="Pfam" id="PF00512">
    <property type="entry name" value="HisKA"/>
    <property type="match status" value="1"/>
</dbReference>
<feature type="domain" description="PAC" evidence="17">
    <location>
        <begin position="857"/>
        <end position="909"/>
    </location>
</feature>
<evidence type="ECO:0000256" key="8">
    <source>
        <dbReference type="ARBA" id="ARBA00022840"/>
    </source>
</evidence>
<dbReference type="InterPro" id="IPR011006">
    <property type="entry name" value="CheY-like_superfamily"/>
</dbReference>
<evidence type="ECO:0000256" key="13">
    <source>
        <dbReference type="SAM" id="Phobius"/>
    </source>
</evidence>
<dbReference type="InterPro" id="IPR000014">
    <property type="entry name" value="PAS"/>
</dbReference>
<sequence>MLLLKQFSHRHQTTILFSFILASALSVLSIITIGLLYNHTFKVQEQQLLEIAQSQARLIEAVTYFEASHNPNMNVFTILNLLIDTHSRYSSFGETTEFILFRQEAKQLVVLICHHHQGLKKCDPVNFNQSHFSELMHDTLLGQAGVTQILDYRNTWVLAAYEPVSAFNLGIIVKIDIDEIRAPFIQVALIAVIISFFILGVSHFAFLWIIKPLLVQTVETEGRWRAFLNHAPLSIYVKESQGRYLLTNRQHQNLFKISDPNWLVGKTVFQVFPPAIAQVLQQNDQQVLNTKTPLIIEEIIPHSEGEWHTYLSVKFPIANYQGEIYSVGGISTDITERKQVEEALQRAHHTLTALTECRQILIHATDEMTLLKEICQVLVQKVGYRLVWIGFAEADAQQTVRPVAQAGADENYLAGITVSWGDNEWGQGPTGRAIRSGKPCFAQNIMTDPQYVPWRSHALQQGYNSSMAMPLKLDHQVVGAINIYAQATDAFNAETVQLFEDLSADLMYRVKVLRDQVEHQQAEYALQASEKRFRALFEGMPEAIFIADPETGVIVDANPAASQLILKPYEDIIGLHQSQLHPPVSRDSTIKNFISHCRQVFQSSQTVLVEEMVYRSDGKQIPVEILATLFQIQDKILIQGVFRDISERKRTENALRESEERFRSLVEQAADAIFVHDLQGRFVDVNQSACHSVRYTREELLNLTVFDIDITARDHWNQLVTTWQQMQLGVALLLEGEYRRKDGTTFPVEARLGLISRENVHYVVAIARDISERKQAELTLKASEEKFRQLAENIEQVLWLQTDQEMLYINPAYEKVFGQRCEDIYKNPNHFLAVIVPEDRDKVINTFKQGYLQGKNFNQEYRIFRSDGEIRWIWARTFQFKVPGLQKMRMVGIAQDITSLKRSEIALTQAKEAAESANRAKSEFLANMSHEIRTPLNAVIGFSELLSALVTEQRQKNYLASIQTAGKSLLTLINDILDLSKIEAGRLELQYEAVNLYNLLEELKSIFALKIAEKKLNYQVEIDKQIPSTLMLDEVRLRQILLNLLGNAIKFTDQGEIKLSVYSRYKTEQMLDLSITVADTGIGIPLDQQEIVFESFRQQDGQLTRKYGGTGLGLAITKRLVEMMNGHISVSSCLGQGSVFTITLQGIQVLNYKFSINSDNSFDFNTITFEKAQILVVDDIEINRCLIKEWLFNTNLDVIEAQTGTEALSLAEQYHPNLILMDIRMPGIDGYETTRRLKANPTTTTIPVIALTASAVRTANDSELFDDYLLKPIHIKSLFYELSRYLILKDQLQNPANPSEANTKQSLTDLAITYPLPLREEIEKLISLKETINAVIDMDEIKAFADHILSLGEKYQLSSLIHYGNQLHESTEDFDIEQIDNALTIFADLIKPFLEH</sequence>
<evidence type="ECO:0000256" key="6">
    <source>
        <dbReference type="ARBA" id="ARBA00022741"/>
    </source>
</evidence>
<dbReference type="SMART" id="SM00065">
    <property type="entry name" value="GAF"/>
    <property type="match status" value="1"/>
</dbReference>
<feature type="domain" description="PAC" evidence="17">
    <location>
        <begin position="294"/>
        <end position="346"/>
    </location>
</feature>
<protein>
    <recommendedName>
        <fullName evidence="3">histidine kinase</fullName>
        <ecNumber evidence="3">2.7.13.3</ecNumber>
    </recommendedName>
</protein>
<keyword evidence="13" id="KW-0812">Transmembrane</keyword>
<dbReference type="Pfam" id="PF02518">
    <property type="entry name" value="HATPase_c"/>
    <property type="match status" value="1"/>
</dbReference>
<dbReference type="InterPro" id="IPR005467">
    <property type="entry name" value="His_kinase_dom"/>
</dbReference>
<evidence type="ECO:0000259" key="15">
    <source>
        <dbReference type="PROSITE" id="PS50110"/>
    </source>
</evidence>
<keyword evidence="19" id="KW-1185">Reference proteome</keyword>
<dbReference type="InterPro" id="IPR001789">
    <property type="entry name" value="Sig_transdc_resp-reg_receiver"/>
</dbReference>
<dbReference type="InterPro" id="IPR000700">
    <property type="entry name" value="PAS-assoc_C"/>
</dbReference>
<dbReference type="GO" id="GO:0009927">
    <property type="term" value="F:histidine phosphotransfer kinase activity"/>
    <property type="evidence" value="ECO:0007669"/>
    <property type="project" value="TreeGrafter"/>
</dbReference>
<dbReference type="SUPFAM" id="SSF47384">
    <property type="entry name" value="Homodimeric domain of signal transducing histidine kinase"/>
    <property type="match status" value="1"/>
</dbReference>
<dbReference type="Pfam" id="PF08447">
    <property type="entry name" value="PAS_3"/>
    <property type="match status" value="1"/>
</dbReference>
<dbReference type="SMART" id="SM00448">
    <property type="entry name" value="REC"/>
    <property type="match status" value="1"/>
</dbReference>
<evidence type="ECO:0000256" key="7">
    <source>
        <dbReference type="ARBA" id="ARBA00022777"/>
    </source>
</evidence>
<dbReference type="PRINTS" id="PR00344">
    <property type="entry name" value="BCTRLSENSOR"/>
</dbReference>
<dbReference type="InterPro" id="IPR036890">
    <property type="entry name" value="HATPase_C_sf"/>
</dbReference>
<organism evidence="18 19">
    <name type="scientific">Thioploca ingrica</name>
    <dbReference type="NCBI Taxonomy" id="40754"/>
    <lineage>
        <taxon>Bacteria</taxon>
        <taxon>Pseudomonadati</taxon>
        <taxon>Pseudomonadota</taxon>
        <taxon>Gammaproteobacteria</taxon>
        <taxon>Thiotrichales</taxon>
        <taxon>Thiotrichaceae</taxon>
        <taxon>Thioploca</taxon>
    </lineage>
</organism>
<dbReference type="SMART" id="SM00387">
    <property type="entry name" value="HATPase_c"/>
    <property type="match status" value="1"/>
</dbReference>
<dbReference type="CDD" id="cd00082">
    <property type="entry name" value="HisKA"/>
    <property type="match status" value="1"/>
</dbReference>
<dbReference type="InterPro" id="IPR003661">
    <property type="entry name" value="HisK_dim/P_dom"/>
</dbReference>
<reference evidence="18 19" key="1">
    <citation type="journal article" date="2014" name="ISME J.">
        <title>Ecophysiology of Thioploca ingrica as revealed by the complete genome sequence supplemented with proteomic evidence.</title>
        <authorList>
            <person name="Kojima H."/>
            <person name="Ogura Y."/>
            <person name="Yamamoto N."/>
            <person name="Togashi T."/>
            <person name="Mori H."/>
            <person name="Watanabe T."/>
            <person name="Nemoto F."/>
            <person name="Kurokawa K."/>
            <person name="Hayashi T."/>
            <person name="Fukui M."/>
        </authorList>
    </citation>
    <scope>NUCLEOTIDE SEQUENCE [LARGE SCALE GENOMIC DNA]</scope>
</reference>
<evidence type="ECO:0000313" key="18">
    <source>
        <dbReference type="EMBL" id="BAP55071.1"/>
    </source>
</evidence>
<dbReference type="SUPFAM" id="SSF52172">
    <property type="entry name" value="CheY-like"/>
    <property type="match status" value="1"/>
</dbReference>
<dbReference type="Pfam" id="PF08448">
    <property type="entry name" value="PAS_4"/>
    <property type="match status" value="1"/>
</dbReference>
<dbReference type="SMART" id="SM00086">
    <property type="entry name" value="PAC"/>
    <property type="match status" value="4"/>
</dbReference>
<dbReference type="Gene3D" id="1.10.287.130">
    <property type="match status" value="1"/>
</dbReference>
<dbReference type="STRING" id="40754.THII_0774"/>